<accession>A0ABY7CIP5</accession>
<dbReference type="RefSeq" id="XP_053020649.1">
    <property type="nucleotide sequence ID" value="XM_053169453.1"/>
</dbReference>
<feature type="transmembrane region" description="Helical" evidence="8">
    <location>
        <begin position="393"/>
        <end position="415"/>
    </location>
</feature>
<feature type="transmembrane region" description="Helical" evidence="8">
    <location>
        <begin position="243"/>
        <end position="266"/>
    </location>
</feature>
<evidence type="ECO:0000256" key="2">
    <source>
        <dbReference type="ARBA" id="ARBA00004687"/>
    </source>
</evidence>
<feature type="transmembrane region" description="Helical" evidence="8">
    <location>
        <begin position="436"/>
        <end position="459"/>
    </location>
</feature>
<evidence type="ECO:0000313" key="11">
    <source>
        <dbReference type="Proteomes" id="UP001164743"/>
    </source>
</evidence>
<evidence type="ECO:0000256" key="4">
    <source>
        <dbReference type="ARBA" id="ARBA00022502"/>
    </source>
</evidence>
<dbReference type="PANTHER" id="PTHR20661">
    <property type="entry name" value="PHOSPHATIDYLINOSITOL-GLYCAN BIOSYNTHESIS CLASS W PROTEIN"/>
    <property type="match status" value="1"/>
</dbReference>
<keyword evidence="5 8" id="KW-0812">Transmembrane</keyword>
<evidence type="ECO:0000256" key="5">
    <source>
        <dbReference type="ARBA" id="ARBA00022692"/>
    </source>
</evidence>
<comment type="caution">
    <text evidence="8">Lacks conserved residue(s) required for the propagation of feature annotation.</text>
</comment>
<protein>
    <recommendedName>
        <fullName evidence="8">GPI-anchored wall transfer protein</fullName>
        <ecNumber evidence="8">2.3.-.-</ecNumber>
    </recommendedName>
</protein>
<comment type="similarity">
    <text evidence="3 8">Belongs to the PIGW family.</text>
</comment>
<sequence length="533" mass="58722">MSGVIEKETRRTTVSPQTDAMSSYRAEKEGFVSGGRGCSGSDILAVLANLLLTHLLHRALPAHLARRSPLVRLAIESVTLVLPLLAITTVLGDRLWPATVALGLCVLLAWRRRRGTGEEEELAPLGMAKRRSSPPRHAEPVSEQAPLVGPADTPGSSLSHAQPRPHGVLRRRFTESDQVRLSGFPDAQPPSSPGPSLLPPIRFYQPFLTVYRAQLILLTALSILAVDFTIFPRKFAKTESWGISLMDAGVGSFVFSLGIISALPILKRLSVLAPQPLLIELWRSTRKTVPLCLLGLIRIVFVKGVDYPEHVSEYGVHWNFFFTLSILPLTGVLARRFFEASRANLALIGVLIAIVHQCLLSQAGVQEYVMSSTPRTTFVSANREGLASMPGYMVIYVLGLSAGTYVLPPSPDFLARLLRRQTASRKLLIRQPGKALVVYSSWTIIWWTLFFLCDAFVSAPSRRLANPTYCFWIAATNLSWITGHALVHEVLLPHSSKPPASMEEPTNIPLTFEIINRNSLAIFLFANSFKISL</sequence>
<keyword evidence="4 8" id="KW-0337">GPI-anchor biosynthesis</keyword>
<dbReference type="Proteomes" id="UP001164743">
    <property type="component" value="Chromosome 5A"/>
</dbReference>
<evidence type="ECO:0000256" key="1">
    <source>
        <dbReference type="ARBA" id="ARBA00004141"/>
    </source>
</evidence>
<keyword evidence="8" id="KW-0012">Acyltransferase</keyword>
<feature type="transmembrane region" description="Helical" evidence="8">
    <location>
        <begin position="317"/>
        <end position="338"/>
    </location>
</feature>
<proteinExistence type="inferred from homology"/>
<dbReference type="InterPro" id="IPR009447">
    <property type="entry name" value="PIGW/GWT1"/>
</dbReference>
<evidence type="ECO:0000256" key="7">
    <source>
        <dbReference type="ARBA" id="ARBA00023136"/>
    </source>
</evidence>
<comment type="pathway">
    <text evidence="2 8">Glycolipid biosynthesis; glycosylphosphatidylinositol-anchor biosynthesis.</text>
</comment>
<feature type="transmembrane region" description="Helical" evidence="8">
    <location>
        <begin position="210"/>
        <end position="231"/>
    </location>
</feature>
<feature type="region of interest" description="Disordered" evidence="9">
    <location>
        <begin position="121"/>
        <end position="169"/>
    </location>
</feature>
<dbReference type="PANTHER" id="PTHR20661:SF0">
    <property type="entry name" value="PHOSPHATIDYLINOSITOL-GLYCAN BIOSYNTHESIS CLASS W PROTEIN"/>
    <property type="match status" value="1"/>
</dbReference>
<dbReference type="PIRSF" id="PIRSF017321">
    <property type="entry name" value="GWT1"/>
    <property type="match status" value="1"/>
</dbReference>
<evidence type="ECO:0000313" key="10">
    <source>
        <dbReference type="EMBL" id="WAQ85094.1"/>
    </source>
</evidence>
<comment type="subcellular location">
    <subcellularLocation>
        <location evidence="8">Endoplasmic reticulum membrane</location>
        <topology evidence="8">Multi-pass membrane protein</topology>
    </subcellularLocation>
    <subcellularLocation>
        <location evidence="1">Membrane</location>
        <topology evidence="1">Multi-pass membrane protein</topology>
    </subcellularLocation>
</comment>
<name>A0ABY7CIP5_9BASI</name>
<reference evidence="10" key="1">
    <citation type="submission" date="2022-10" db="EMBL/GenBank/DDBJ databases">
        <title>Puccinia triticina Genome sequencing and assembly.</title>
        <authorList>
            <person name="Li C."/>
        </authorList>
    </citation>
    <scope>NUCLEOTIDE SEQUENCE</scope>
    <source>
        <strain evidence="10">Pt15</strain>
    </source>
</reference>
<evidence type="ECO:0000256" key="3">
    <source>
        <dbReference type="ARBA" id="ARBA00007559"/>
    </source>
</evidence>
<organism evidence="10 11">
    <name type="scientific">Puccinia triticina</name>
    <dbReference type="NCBI Taxonomy" id="208348"/>
    <lineage>
        <taxon>Eukaryota</taxon>
        <taxon>Fungi</taxon>
        <taxon>Dikarya</taxon>
        <taxon>Basidiomycota</taxon>
        <taxon>Pucciniomycotina</taxon>
        <taxon>Pucciniomycetes</taxon>
        <taxon>Pucciniales</taxon>
        <taxon>Pucciniaceae</taxon>
        <taxon>Puccinia</taxon>
    </lineage>
</organism>
<keyword evidence="8" id="KW-0808">Transferase</keyword>
<dbReference type="EMBL" id="CP110425">
    <property type="protein sequence ID" value="WAQ85094.1"/>
    <property type="molecule type" value="Genomic_DNA"/>
</dbReference>
<dbReference type="GeneID" id="77810348"/>
<keyword evidence="6 8" id="KW-1133">Transmembrane helix</keyword>
<comment type="function">
    <text evidence="8">A acetyltransferase, which acetylates the inositol ring of phosphatidylinositol during biosynthesis of GPI-anchor.</text>
</comment>
<evidence type="ECO:0000256" key="8">
    <source>
        <dbReference type="RuleBase" id="RU280819"/>
    </source>
</evidence>
<dbReference type="EC" id="2.3.-.-" evidence="8"/>
<evidence type="ECO:0000256" key="9">
    <source>
        <dbReference type="SAM" id="MobiDB-lite"/>
    </source>
</evidence>
<keyword evidence="8" id="KW-0256">Endoplasmic reticulum</keyword>
<keyword evidence="7 8" id="KW-0472">Membrane</keyword>
<keyword evidence="11" id="KW-1185">Reference proteome</keyword>
<evidence type="ECO:0000256" key="6">
    <source>
        <dbReference type="ARBA" id="ARBA00022989"/>
    </source>
</evidence>
<gene>
    <name evidence="10" type="ORF">PtA15_5A668</name>
</gene>
<dbReference type="Pfam" id="PF06423">
    <property type="entry name" value="GWT1"/>
    <property type="match status" value="2"/>
</dbReference>
<feature type="transmembrane region" description="Helical" evidence="8">
    <location>
        <begin position="345"/>
        <end position="365"/>
    </location>
</feature>